<evidence type="ECO:0000256" key="1">
    <source>
        <dbReference type="ARBA" id="ARBA00000085"/>
    </source>
</evidence>
<keyword evidence="11 16" id="KW-1133">Transmembrane helix</keyword>
<name>A0A418W2L0_9PROT</name>
<feature type="modified residue" description="4-aspartylphosphate" evidence="15">
    <location>
        <position position="1205"/>
    </location>
</feature>
<dbReference type="InterPro" id="IPR001789">
    <property type="entry name" value="Sig_transdc_resp-reg_receiver"/>
</dbReference>
<dbReference type="InterPro" id="IPR006189">
    <property type="entry name" value="CHASE_dom"/>
</dbReference>
<dbReference type="SMART" id="SM00091">
    <property type="entry name" value="PAS"/>
    <property type="match status" value="4"/>
</dbReference>
<accession>A0A418W2L0</accession>
<dbReference type="PROSITE" id="PS50113">
    <property type="entry name" value="PAC"/>
    <property type="match status" value="3"/>
</dbReference>
<feature type="domain" description="PAS" evidence="19">
    <location>
        <begin position="744"/>
        <end position="789"/>
    </location>
</feature>
<dbReference type="SUPFAM" id="SSF47226">
    <property type="entry name" value="Histidine-containing phosphotransfer domain, HPT domain"/>
    <property type="match status" value="1"/>
</dbReference>
<evidence type="ECO:0000259" key="21">
    <source>
        <dbReference type="PROSITE" id="PS50839"/>
    </source>
</evidence>
<dbReference type="InterPro" id="IPR008207">
    <property type="entry name" value="Sig_transdc_His_kin_Hpt_dom"/>
</dbReference>
<dbReference type="SMART" id="SM00387">
    <property type="entry name" value="HATPase_c"/>
    <property type="match status" value="1"/>
</dbReference>
<evidence type="ECO:0000259" key="22">
    <source>
        <dbReference type="PROSITE" id="PS50894"/>
    </source>
</evidence>
<dbReference type="SMART" id="SM00073">
    <property type="entry name" value="HPT"/>
    <property type="match status" value="1"/>
</dbReference>
<dbReference type="Pfam" id="PF01627">
    <property type="entry name" value="Hpt"/>
    <property type="match status" value="1"/>
</dbReference>
<comment type="subcellular location">
    <subcellularLocation>
        <location evidence="2">Cell inner membrane</location>
        <topology evidence="2">Multi-pass membrane protein</topology>
    </subcellularLocation>
</comment>
<comment type="catalytic activity">
    <reaction evidence="1">
        <text>ATP + protein L-histidine = ADP + protein N-phospho-L-histidine.</text>
        <dbReference type="EC" id="2.7.13.3"/>
    </reaction>
</comment>
<dbReference type="PROSITE" id="PS50109">
    <property type="entry name" value="HIS_KIN"/>
    <property type="match status" value="1"/>
</dbReference>
<dbReference type="Gene3D" id="3.30.450.350">
    <property type="entry name" value="CHASE domain"/>
    <property type="match status" value="1"/>
</dbReference>
<dbReference type="InterPro" id="IPR001610">
    <property type="entry name" value="PAC"/>
</dbReference>
<keyword evidence="9" id="KW-0418">Kinase</keyword>
<evidence type="ECO:0000259" key="17">
    <source>
        <dbReference type="PROSITE" id="PS50109"/>
    </source>
</evidence>
<proteinExistence type="predicted"/>
<evidence type="ECO:0000256" key="13">
    <source>
        <dbReference type="ARBA" id="ARBA00023136"/>
    </source>
</evidence>
<evidence type="ECO:0000259" key="18">
    <source>
        <dbReference type="PROSITE" id="PS50110"/>
    </source>
</evidence>
<dbReference type="GO" id="GO:0005886">
    <property type="term" value="C:plasma membrane"/>
    <property type="evidence" value="ECO:0007669"/>
    <property type="project" value="UniProtKB-SubCell"/>
</dbReference>
<dbReference type="CDD" id="cd16922">
    <property type="entry name" value="HATPase_EvgS-ArcB-TorS-like"/>
    <property type="match status" value="1"/>
</dbReference>
<evidence type="ECO:0000256" key="16">
    <source>
        <dbReference type="SAM" id="Phobius"/>
    </source>
</evidence>
<dbReference type="CDD" id="cd00130">
    <property type="entry name" value="PAS"/>
    <property type="match status" value="4"/>
</dbReference>
<evidence type="ECO:0000256" key="14">
    <source>
        <dbReference type="PROSITE-ProRule" id="PRU00110"/>
    </source>
</evidence>
<dbReference type="PROSITE" id="PS50110">
    <property type="entry name" value="RESPONSE_REGULATORY"/>
    <property type="match status" value="1"/>
</dbReference>
<dbReference type="SMART" id="SM00448">
    <property type="entry name" value="REC"/>
    <property type="match status" value="1"/>
</dbReference>
<dbReference type="PROSITE" id="PS50839">
    <property type="entry name" value="CHASE"/>
    <property type="match status" value="1"/>
</dbReference>
<dbReference type="GO" id="GO:0000155">
    <property type="term" value="F:phosphorelay sensor kinase activity"/>
    <property type="evidence" value="ECO:0007669"/>
    <property type="project" value="InterPro"/>
</dbReference>
<evidence type="ECO:0000256" key="6">
    <source>
        <dbReference type="ARBA" id="ARBA00022553"/>
    </source>
</evidence>
<dbReference type="SMART" id="SM00388">
    <property type="entry name" value="HisKA"/>
    <property type="match status" value="1"/>
</dbReference>
<dbReference type="Gene3D" id="3.40.50.2300">
    <property type="match status" value="1"/>
</dbReference>
<sequence length="1501" mass="163545">MLTSLQPGRVSFLWFLITLMVGLALTGGAAWEIERLNDQRVRDALSTAAERMASDIVDRVTLYQYGLRGARGAVVAVSDVGLSRKRFHRYSLTRDVDSEFPGARGFGFIERVTQEGEAAFLETARQDDWPDFAIRQFAPHDGERYVIRYIEPVERNRPAVGLDIASETNRRKAAVAAMDSGETRLTGPITLVQAVGGPQQSFLILMPVYRGTGAPTTVEARRAEAVGWTYAPLSMLEVLSTLHIDGALFDLQLSDITDAGVADVIFSSVKDTPDRRPLATQALERDVFGRRWRIDVAARPAFGPSLNPATPSLVLLIGGGASLLAAGLAAALGLNRARKRMTDLAWRRLGAIVENSGDAIVGEGMDGTVISWNRAAERLFGYQQDEVVGQPLAPLLLPQDRWDEDLTLLQRVNSGASDVTSFDTLRLHRDGSVVEVSVTVSAIQDERGRVVGVAKLMRDIGERKAAERRLAQFNVDLERQVVERTAELDAARHTLRTVLDAVPSMIGYWDRNLTCRFANRAYSRRFGIETTALPGRSMRELLGDALFESNRPHTEAALRGESQTFERTVPKPDGSGVRHSLVHFLPDQADGAVQGFFVLVHDVSDIVEHRLKLAAALRENEVLLRTINEQLLCSVTDTAGRILEINDNLCRTMGYSAEELVGRTHRTISSRVHPPEFWREMWSTIMAGRTWRGEICNHAKDGRPLWMDSVFAPFRGDDGRIERYVALRIDITARKLAEEERNRSNRLLSGVLDAASEIAIIATDPQGTITIFNRGAERMLGYSAGEMVGVQTPAVLHRMDEVVARAQDLQTEFGVAIDGFRVFVHKAEIDGAESREWTYVRKDGSEFPVSLIVTAIRHGDGGIIGYLGVVQDIGKRQAFERQLRLAKQGAEEASLAKGQFLANMSHEIRTPMNAVLGLSYLLERTALSSEQSDLVRKIQVAGRGLLAIINDVLDFSKIEAGRLELETADFRLSDLLDAISVIMSANASAKDLELVIDAASDLPDALIGDALRLQQVLINLTGNAIKFTTKGAVTLRVERVDVEGRAVMLRFTVQDTGIGIAETILPTLFDAFSQADNSITRHFGGSGLGLSISKRLVELMGGQIGVESQLGRGSRFWFTVPLGVSSVPQPTPDDLPRLDGPCGGGDGAGLDGLRLLVVEDNVVNQEVARRILELNGAAVTVAANGQEALDRLIADDAAFDAVLMDVHMPVMGGYEATRSIRQDLGLANLPIIALTAGALASERLRAEQVGMNDFIAKPFDVDQMVRSIRRQVPLSKGAASKLFVPPPDRGELLDVDVPGIDMGQVSRRLGGDRTLFTSLLIRFVREFTDAVPQIRRDLAAENPDGAARTLHTLRGAAGNIAAVDVMERAHRAENAVRHGPSAEIPPLLERLDAALSALDQSVQRSGLSVVVEEPDAADAPPLVIAEVMELIETLNARSMNAMTLFERMRPSLAGSLGKPSFAELCDEIDGLNFADAAQRLLSALTSEGGAAQSGGLRRVGH</sequence>
<dbReference type="Pfam" id="PF08448">
    <property type="entry name" value="PAS_4"/>
    <property type="match status" value="1"/>
</dbReference>
<keyword evidence="6 15" id="KW-0597">Phosphoprotein</keyword>
<dbReference type="SUPFAM" id="SSF47384">
    <property type="entry name" value="Homodimeric domain of signal transducing histidine kinase"/>
    <property type="match status" value="1"/>
</dbReference>
<dbReference type="Gene3D" id="3.30.565.10">
    <property type="entry name" value="Histidine kinase-like ATPase, C-terminal domain"/>
    <property type="match status" value="1"/>
</dbReference>
<dbReference type="FunFam" id="3.30.565.10:FF:000010">
    <property type="entry name" value="Sensor histidine kinase RcsC"/>
    <property type="match status" value="1"/>
</dbReference>
<evidence type="ECO:0000256" key="7">
    <source>
        <dbReference type="ARBA" id="ARBA00022679"/>
    </source>
</evidence>
<dbReference type="InterPro" id="IPR013767">
    <property type="entry name" value="PAS_fold"/>
</dbReference>
<feature type="modified residue" description="Phosphohistidine" evidence="14">
    <location>
        <position position="1351"/>
    </location>
</feature>
<dbReference type="PROSITE" id="PS50112">
    <property type="entry name" value="PAS"/>
    <property type="match status" value="3"/>
</dbReference>
<dbReference type="SUPFAM" id="SSF55874">
    <property type="entry name" value="ATPase domain of HSP90 chaperone/DNA topoisomerase II/histidine kinase"/>
    <property type="match status" value="1"/>
</dbReference>
<dbReference type="SUPFAM" id="SSF52172">
    <property type="entry name" value="CheY-like"/>
    <property type="match status" value="1"/>
</dbReference>
<protein>
    <recommendedName>
        <fullName evidence="3">histidine kinase</fullName>
        <ecNumber evidence="3">2.7.13.3</ecNumber>
    </recommendedName>
</protein>
<keyword evidence="5" id="KW-0997">Cell inner membrane</keyword>
<dbReference type="Pfam" id="PF00512">
    <property type="entry name" value="HisKA"/>
    <property type="match status" value="1"/>
</dbReference>
<dbReference type="PANTHER" id="PTHR43047">
    <property type="entry name" value="TWO-COMPONENT HISTIDINE PROTEIN KINASE"/>
    <property type="match status" value="1"/>
</dbReference>
<evidence type="ECO:0000256" key="5">
    <source>
        <dbReference type="ARBA" id="ARBA00022519"/>
    </source>
</evidence>
<dbReference type="InterPro" id="IPR011006">
    <property type="entry name" value="CheY-like_superfamily"/>
</dbReference>
<dbReference type="EMBL" id="QYUL01000001">
    <property type="protein sequence ID" value="RJF84164.1"/>
    <property type="molecule type" value="Genomic_DNA"/>
</dbReference>
<feature type="domain" description="Histidine kinase" evidence="17">
    <location>
        <begin position="903"/>
        <end position="1124"/>
    </location>
</feature>
<evidence type="ECO:0000256" key="9">
    <source>
        <dbReference type="ARBA" id="ARBA00022777"/>
    </source>
</evidence>
<dbReference type="Gene3D" id="1.10.287.130">
    <property type="match status" value="1"/>
</dbReference>
<dbReference type="Pfam" id="PF13426">
    <property type="entry name" value="PAS_9"/>
    <property type="match status" value="2"/>
</dbReference>
<dbReference type="Pfam" id="PF00989">
    <property type="entry name" value="PAS"/>
    <property type="match status" value="1"/>
</dbReference>
<dbReference type="CDD" id="cd00082">
    <property type="entry name" value="HisKA"/>
    <property type="match status" value="1"/>
</dbReference>
<evidence type="ECO:0000256" key="12">
    <source>
        <dbReference type="ARBA" id="ARBA00023012"/>
    </source>
</evidence>
<dbReference type="InterPro" id="IPR003661">
    <property type="entry name" value="HisK_dim/P_dom"/>
</dbReference>
<keyword evidence="4" id="KW-1003">Cell membrane</keyword>
<keyword evidence="7" id="KW-0808">Transferase</keyword>
<dbReference type="EC" id="2.7.13.3" evidence="3"/>
<evidence type="ECO:0000313" key="24">
    <source>
        <dbReference type="Proteomes" id="UP000283458"/>
    </source>
</evidence>
<evidence type="ECO:0000259" key="20">
    <source>
        <dbReference type="PROSITE" id="PS50113"/>
    </source>
</evidence>
<evidence type="ECO:0000259" key="19">
    <source>
        <dbReference type="PROSITE" id="PS50112"/>
    </source>
</evidence>
<feature type="domain" description="Response regulatory" evidence="18">
    <location>
        <begin position="1154"/>
        <end position="1272"/>
    </location>
</feature>
<dbReference type="Pfam" id="PF00072">
    <property type="entry name" value="Response_reg"/>
    <property type="match status" value="1"/>
</dbReference>
<dbReference type="PANTHER" id="PTHR43047:SF64">
    <property type="entry name" value="HISTIDINE KINASE CONTAINING CHEY-HOMOLOGOUS RECEIVER DOMAIN AND PAS DOMAIN-RELATED"/>
    <property type="match status" value="1"/>
</dbReference>
<evidence type="ECO:0000256" key="8">
    <source>
        <dbReference type="ARBA" id="ARBA00022692"/>
    </source>
</evidence>
<dbReference type="PRINTS" id="PR00344">
    <property type="entry name" value="BCTRLSENSOR"/>
</dbReference>
<feature type="transmembrane region" description="Helical" evidence="16">
    <location>
        <begin position="12"/>
        <end position="31"/>
    </location>
</feature>
<dbReference type="Pfam" id="PF02518">
    <property type="entry name" value="HATPase_c"/>
    <property type="match status" value="1"/>
</dbReference>
<organism evidence="23 24">
    <name type="scientific">Azospirillum cavernae</name>
    <dbReference type="NCBI Taxonomy" id="2320860"/>
    <lineage>
        <taxon>Bacteria</taxon>
        <taxon>Pseudomonadati</taxon>
        <taxon>Pseudomonadota</taxon>
        <taxon>Alphaproteobacteria</taxon>
        <taxon>Rhodospirillales</taxon>
        <taxon>Azospirillaceae</taxon>
        <taxon>Azospirillum</taxon>
    </lineage>
</organism>
<evidence type="ECO:0000256" key="15">
    <source>
        <dbReference type="PROSITE-ProRule" id="PRU00169"/>
    </source>
</evidence>
<keyword evidence="8 16" id="KW-0812">Transmembrane</keyword>
<dbReference type="PROSITE" id="PS50894">
    <property type="entry name" value="HPT"/>
    <property type="match status" value="1"/>
</dbReference>
<dbReference type="InterPro" id="IPR036097">
    <property type="entry name" value="HisK_dim/P_sf"/>
</dbReference>
<evidence type="ECO:0000256" key="2">
    <source>
        <dbReference type="ARBA" id="ARBA00004429"/>
    </source>
</evidence>
<feature type="domain" description="CHASE" evidence="21">
    <location>
        <begin position="78"/>
        <end position="242"/>
    </location>
</feature>
<feature type="domain" description="PAC" evidence="20">
    <location>
        <begin position="689"/>
        <end position="743"/>
    </location>
</feature>
<feature type="domain" description="PAC" evidence="20">
    <location>
        <begin position="833"/>
        <end position="885"/>
    </location>
</feature>
<dbReference type="SMART" id="SM00086">
    <property type="entry name" value="PAC"/>
    <property type="match status" value="4"/>
</dbReference>
<evidence type="ECO:0000256" key="11">
    <source>
        <dbReference type="ARBA" id="ARBA00022989"/>
    </source>
</evidence>
<dbReference type="InterPro" id="IPR004358">
    <property type="entry name" value="Sig_transdc_His_kin-like_C"/>
</dbReference>
<keyword evidence="10" id="KW-0547">Nucleotide-binding</keyword>
<dbReference type="InterPro" id="IPR036890">
    <property type="entry name" value="HATPase_C_sf"/>
</dbReference>
<dbReference type="CDD" id="cd00088">
    <property type="entry name" value="HPT"/>
    <property type="match status" value="1"/>
</dbReference>
<dbReference type="InterPro" id="IPR042240">
    <property type="entry name" value="CHASE_sf"/>
</dbReference>
<feature type="domain" description="PAC" evidence="20">
    <location>
        <begin position="420"/>
        <end position="472"/>
    </location>
</feature>
<dbReference type="RefSeq" id="WP_119829805.1">
    <property type="nucleotide sequence ID" value="NZ_QYUL01000001.1"/>
</dbReference>
<dbReference type="InterPro" id="IPR000700">
    <property type="entry name" value="PAS-assoc_C"/>
</dbReference>
<keyword evidence="13 16" id="KW-0472">Membrane</keyword>
<keyword evidence="24" id="KW-1185">Reference proteome</keyword>
<feature type="domain" description="PAS" evidence="19">
    <location>
        <begin position="345"/>
        <end position="401"/>
    </location>
</feature>
<feature type="transmembrane region" description="Helical" evidence="16">
    <location>
        <begin position="313"/>
        <end position="334"/>
    </location>
</feature>
<evidence type="ECO:0000256" key="4">
    <source>
        <dbReference type="ARBA" id="ARBA00022475"/>
    </source>
</evidence>
<dbReference type="InterPro" id="IPR035965">
    <property type="entry name" value="PAS-like_dom_sf"/>
</dbReference>
<dbReference type="InterPro" id="IPR005467">
    <property type="entry name" value="His_kinase_dom"/>
</dbReference>
<feature type="domain" description="PAS" evidence="19">
    <location>
        <begin position="635"/>
        <end position="674"/>
    </location>
</feature>
<reference evidence="23 24" key="1">
    <citation type="submission" date="2018-09" db="EMBL/GenBank/DDBJ databases">
        <authorList>
            <person name="Zhu H."/>
        </authorList>
    </citation>
    <scope>NUCLEOTIDE SEQUENCE [LARGE SCALE GENOMIC DNA]</scope>
    <source>
        <strain evidence="23 24">K2W22B-5</strain>
    </source>
</reference>
<gene>
    <name evidence="23" type="ORF">D3877_06075</name>
</gene>
<evidence type="ECO:0000256" key="10">
    <source>
        <dbReference type="ARBA" id="ARBA00022840"/>
    </source>
</evidence>
<keyword evidence="12" id="KW-0902">Two-component regulatory system</keyword>
<feature type="domain" description="HPt" evidence="22">
    <location>
        <begin position="1312"/>
        <end position="1405"/>
    </location>
</feature>
<dbReference type="NCBIfam" id="TIGR00229">
    <property type="entry name" value="sensory_box"/>
    <property type="match status" value="4"/>
</dbReference>
<dbReference type="InterPro" id="IPR003594">
    <property type="entry name" value="HATPase_dom"/>
</dbReference>
<dbReference type="InterPro" id="IPR036641">
    <property type="entry name" value="HPT_dom_sf"/>
</dbReference>
<keyword evidence="10" id="KW-0067">ATP-binding</keyword>
<dbReference type="Gene3D" id="3.30.450.20">
    <property type="entry name" value="PAS domain"/>
    <property type="match status" value="4"/>
</dbReference>
<dbReference type="InterPro" id="IPR000014">
    <property type="entry name" value="PAS"/>
</dbReference>
<evidence type="ECO:0000256" key="3">
    <source>
        <dbReference type="ARBA" id="ARBA00012438"/>
    </source>
</evidence>
<dbReference type="SUPFAM" id="SSF55785">
    <property type="entry name" value="PYP-like sensor domain (PAS domain)"/>
    <property type="match status" value="4"/>
</dbReference>
<dbReference type="Gene3D" id="1.20.120.160">
    <property type="entry name" value="HPT domain"/>
    <property type="match status" value="1"/>
</dbReference>
<dbReference type="Proteomes" id="UP000283458">
    <property type="component" value="Unassembled WGS sequence"/>
</dbReference>
<evidence type="ECO:0000313" key="23">
    <source>
        <dbReference type="EMBL" id="RJF84164.1"/>
    </source>
</evidence>
<dbReference type="Pfam" id="PF03924">
    <property type="entry name" value="CHASE"/>
    <property type="match status" value="1"/>
</dbReference>
<dbReference type="CDD" id="cd17546">
    <property type="entry name" value="REC_hyHK_CKI1_RcsC-like"/>
    <property type="match status" value="1"/>
</dbReference>
<dbReference type="GO" id="GO:0006355">
    <property type="term" value="P:regulation of DNA-templated transcription"/>
    <property type="evidence" value="ECO:0007669"/>
    <property type="project" value="InterPro"/>
</dbReference>
<dbReference type="InterPro" id="IPR013656">
    <property type="entry name" value="PAS_4"/>
</dbReference>
<dbReference type="OrthoDB" id="9801651at2"/>
<comment type="caution">
    <text evidence="23">The sequence shown here is derived from an EMBL/GenBank/DDBJ whole genome shotgun (WGS) entry which is preliminary data.</text>
</comment>
<dbReference type="SMART" id="SM01079">
    <property type="entry name" value="CHASE"/>
    <property type="match status" value="1"/>
</dbReference>